<reference evidence="2" key="1">
    <citation type="journal article" date="2013" name="Environ. Microbiol.">
        <title>Microbiota from the distal guts of lean and obese adolescents exhibit partial functional redundancy besides clear differences in community structure.</title>
        <authorList>
            <person name="Ferrer M."/>
            <person name="Ruiz A."/>
            <person name="Lanza F."/>
            <person name="Haange S.B."/>
            <person name="Oberbach A."/>
            <person name="Till H."/>
            <person name="Bargiela R."/>
            <person name="Campoy C."/>
            <person name="Segura M.T."/>
            <person name="Richter M."/>
            <person name="von Bergen M."/>
            <person name="Seifert J."/>
            <person name="Suarez A."/>
        </authorList>
    </citation>
    <scope>NUCLEOTIDE SEQUENCE</scope>
</reference>
<protein>
    <submittedName>
        <fullName evidence="2">50S ribosomal protein L29</fullName>
    </submittedName>
</protein>
<organism evidence="2">
    <name type="scientific">human gut metagenome</name>
    <dbReference type="NCBI Taxonomy" id="408170"/>
    <lineage>
        <taxon>unclassified sequences</taxon>
        <taxon>metagenomes</taxon>
        <taxon>organismal metagenomes</taxon>
    </lineage>
</organism>
<keyword evidence="1" id="KW-0175">Coiled coil</keyword>
<accession>K1T5B4</accession>
<keyword evidence="2" id="KW-0687">Ribonucleoprotein</keyword>
<dbReference type="GO" id="GO:0006412">
    <property type="term" value="P:translation"/>
    <property type="evidence" value="ECO:0007669"/>
    <property type="project" value="InterPro"/>
</dbReference>
<keyword evidence="2" id="KW-0689">Ribosomal protein</keyword>
<dbReference type="Gene3D" id="1.10.287.310">
    <property type="match status" value="1"/>
</dbReference>
<name>K1T5B4_9ZZZZ</name>
<dbReference type="SUPFAM" id="SSF46561">
    <property type="entry name" value="Ribosomal protein L29 (L29p)"/>
    <property type="match status" value="1"/>
</dbReference>
<proteinExistence type="predicted"/>
<dbReference type="GO" id="GO:0003735">
    <property type="term" value="F:structural constituent of ribosome"/>
    <property type="evidence" value="ECO:0007669"/>
    <property type="project" value="InterPro"/>
</dbReference>
<feature type="coiled-coil region" evidence="1">
    <location>
        <begin position="1"/>
        <end position="35"/>
    </location>
</feature>
<gene>
    <name evidence="2" type="ORF">OBE_08460</name>
</gene>
<dbReference type="GO" id="GO:0005840">
    <property type="term" value="C:ribosome"/>
    <property type="evidence" value="ECO:0007669"/>
    <property type="project" value="UniProtKB-KW"/>
</dbReference>
<sequence>MKIAEIKNIETKELVEKLEAAVDALNKKKINHNVTPLENPS</sequence>
<comment type="caution">
    <text evidence="2">The sequence shown here is derived from an EMBL/GenBank/DDBJ whole genome shotgun (WGS) entry which is preliminary data.</text>
</comment>
<dbReference type="EMBL" id="AJWZ01005840">
    <property type="protein sequence ID" value="EKC61465.1"/>
    <property type="molecule type" value="Genomic_DNA"/>
</dbReference>
<feature type="non-terminal residue" evidence="2">
    <location>
        <position position="41"/>
    </location>
</feature>
<evidence type="ECO:0000256" key="1">
    <source>
        <dbReference type="SAM" id="Coils"/>
    </source>
</evidence>
<dbReference type="AlphaFoldDB" id="K1T5B4"/>
<dbReference type="InterPro" id="IPR036049">
    <property type="entry name" value="Ribosomal_uL29_sf"/>
</dbReference>
<evidence type="ECO:0000313" key="2">
    <source>
        <dbReference type="EMBL" id="EKC61465.1"/>
    </source>
</evidence>